<gene>
    <name evidence="2" type="ORF">FEZ08_00215</name>
</gene>
<evidence type="ECO:0000313" key="3">
    <source>
        <dbReference type="Proteomes" id="UP000306912"/>
    </source>
</evidence>
<dbReference type="Proteomes" id="UP000306912">
    <property type="component" value="Unassembled WGS sequence"/>
</dbReference>
<feature type="domain" description="Glycosyl transferase family 1" evidence="1">
    <location>
        <begin position="189"/>
        <end position="352"/>
    </location>
</feature>
<evidence type="ECO:0000313" key="2">
    <source>
        <dbReference type="EMBL" id="TLG77074.1"/>
    </source>
</evidence>
<dbReference type="GO" id="GO:0016757">
    <property type="term" value="F:glycosyltransferase activity"/>
    <property type="evidence" value="ECO:0007669"/>
    <property type="project" value="InterPro"/>
</dbReference>
<protein>
    <submittedName>
        <fullName evidence="2">Glycosyltransferase</fullName>
    </submittedName>
</protein>
<dbReference type="RefSeq" id="WP_138189686.1">
    <property type="nucleotide sequence ID" value="NZ_VBWP01000001.1"/>
</dbReference>
<proteinExistence type="predicted"/>
<organism evidence="2 3">
    <name type="scientific">Culicoidibacter larvae</name>
    <dbReference type="NCBI Taxonomy" id="2579976"/>
    <lineage>
        <taxon>Bacteria</taxon>
        <taxon>Bacillati</taxon>
        <taxon>Bacillota</taxon>
        <taxon>Culicoidibacteria</taxon>
        <taxon>Culicoidibacterales</taxon>
        <taxon>Culicoidibacteraceae</taxon>
        <taxon>Culicoidibacter</taxon>
    </lineage>
</organism>
<sequence>MQKKKKIVFMTYSLSMGGTERVMINLIHHIKDKYDIDVLSLTQKDDVSYLLPEGVNVIKLLPFQTVSPVTMFFVWLLGSMPRLARWVINRKLGDDYDIEVAFSDWGGAPNFMAARKTKALRLAWIHFDADVFDFRATGFINFSKVMREFDKIYCVSTKVKNSIDGQFPSLSGITDVLYNLQQVERISEQKKEEFSFEPEGINIVACGRMFRQKAFERLIWAHSKILDDGIPHHLHIVGSGVEEMPLKLLAKTLNVENTVTFWGMQQNPYKFMRAADLFVLSSKYEGLPTVCIESLICGTPVVSTNVAGIEEIIDQDVNGWIVDNNRTDFYVGLKKVLEDPERIKRYKQNAAKYDWDNQAILDKFNSYIDSRVSVDGE</sequence>
<dbReference type="PANTHER" id="PTHR12526">
    <property type="entry name" value="GLYCOSYLTRANSFERASE"/>
    <property type="match status" value="1"/>
</dbReference>
<dbReference type="Gene3D" id="3.40.50.2000">
    <property type="entry name" value="Glycogen Phosphorylase B"/>
    <property type="match status" value="2"/>
</dbReference>
<dbReference type="AlphaFoldDB" id="A0A5R8QH26"/>
<keyword evidence="3" id="KW-1185">Reference proteome</keyword>
<name>A0A5R8QH26_9FIRM</name>
<keyword evidence="2" id="KW-0808">Transferase</keyword>
<dbReference type="SUPFAM" id="SSF53756">
    <property type="entry name" value="UDP-Glycosyltransferase/glycogen phosphorylase"/>
    <property type="match status" value="1"/>
</dbReference>
<evidence type="ECO:0000259" key="1">
    <source>
        <dbReference type="Pfam" id="PF00534"/>
    </source>
</evidence>
<dbReference type="CDD" id="cd03811">
    <property type="entry name" value="GT4_GT28_WabH-like"/>
    <property type="match status" value="1"/>
</dbReference>
<comment type="caution">
    <text evidence="2">The sequence shown here is derived from an EMBL/GenBank/DDBJ whole genome shotgun (WGS) entry which is preliminary data.</text>
</comment>
<dbReference type="InParanoid" id="A0A5R8QH26"/>
<dbReference type="FunCoup" id="A0A5R8QH26">
    <property type="interactions" value="133"/>
</dbReference>
<accession>A0A5R8QH26</accession>
<dbReference type="InterPro" id="IPR001296">
    <property type="entry name" value="Glyco_trans_1"/>
</dbReference>
<dbReference type="Pfam" id="PF00534">
    <property type="entry name" value="Glycos_transf_1"/>
    <property type="match status" value="1"/>
</dbReference>
<dbReference type="EMBL" id="VBWP01000001">
    <property type="protein sequence ID" value="TLG77074.1"/>
    <property type="molecule type" value="Genomic_DNA"/>
</dbReference>
<dbReference type="OrthoDB" id="9806653at2"/>
<reference evidence="2 3" key="1">
    <citation type="submission" date="2019-05" db="EMBL/GenBank/DDBJ databases">
        <title>Culicoidintestinum kansasii gen. nov., sp. nov. from the gastrointestinal tract of the biting midge, Culicoides sonorensis.</title>
        <authorList>
            <person name="Neupane S."/>
            <person name="Ghosh A."/>
            <person name="Gunther S."/>
            <person name="Martin K."/>
            <person name="Zurek L."/>
        </authorList>
    </citation>
    <scope>NUCLEOTIDE SEQUENCE [LARGE SCALE GENOMIC DNA]</scope>
    <source>
        <strain evidence="2 3">CS-1</strain>
    </source>
</reference>
<dbReference type="PANTHER" id="PTHR12526:SF630">
    <property type="entry name" value="GLYCOSYLTRANSFERASE"/>
    <property type="match status" value="1"/>
</dbReference>